<comment type="pathway">
    <text evidence="2 12">Carbohydrate metabolism; tricarboxylic acid cycle; succinate from succinyl-CoA (ligase route): step 1/1.</text>
</comment>
<comment type="similarity">
    <text evidence="12 13">Belongs to the succinate/malate CoA ligase beta subunit family.</text>
</comment>
<dbReference type="GO" id="GO:0042709">
    <property type="term" value="C:succinate-CoA ligase complex"/>
    <property type="evidence" value="ECO:0007669"/>
    <property type="project" value="TreeGrafter"/>
</dbReference>
<evidence type="ECO:0000256" key="4">
    <source>
        <dbReference type="ARBA" id="ARBA00022532"/>
    </source>
</evidence>
<feature type="domain" description="ATP-grasp" evidence="14">
    <location>
        <begin position="35"/>
        <end position="261"/>
    </location>
</feature>
<dbReference type="InterPro" id="IPR005809">
    <property type="entry name" value="Succ_CoA_ligase-like_bsu"/>
</dbReference>
<evidence type="ECO:0000256" key="8">
    <source>
        <dbReference type="ARBA" id="ARBA00022840"/>
    </source>
</evidence>
<sequence length="421" mass="45296">MRGPLNKLVSRSLSVAGKWQQQQLRRLNVHEYQGAELMGKYGINVPKGVAVSSVDEVKKALQDVFPNHSEVVIKSQVLAGGRGLGKFKNGFEGGVHIVKADKAEEIAEKMLGQILVTKQTGPQGKIVSKVYLCEKLSLVNEMYFAIMLDRTTAGPLIIACKKGGTSIEDLAEKFPDLIIKVPIDVFKGITDEDAVKVVDGLSPKIAERKECIEQVKKLYDLFCKSDCTLLEINPIAETSDKKLVAADAKLNFDDNAAFRQKEIFALRDPTQEDPREVAAAKADLNYIGLDGEIGCMVNGAGLAMATMDIIKLHGGTPANFLDVGGNASEGQVVEAFKILTSDEKVKAILVNIFGGIMKCDVIASGIVNAAKQVALKVPVVVRLEGTNVDQGKRILKESGMTLITAEDLDDAADKAVKASAS</sequence>
<organism evidence="15 16">
    <name type="scientific">Erythroxylum novogranatense</name>
    <dbReference type="NCBI Taxonomy" id="1862640"/>
    <lineage>
        <taxon>Eukaryota</taxon>
        <taxon>Viridiplantae</taxon>
        <taxon>Streptophyta</taxon>
        <taxon>Embryophyta</taxon>
        <taxon>Tracheophyta</taxon>
        <taxon>Spermatophyta</taxon>
        <taxon>Magnoliopsida</taxon>
        <taxon>eudicotyledons</taxon>
        <taxon>Gunneridae</taxon>
        <taxon>Pentapetalae</taxon>
        <taxon>rosids</taxon>
        <taxon>fabids</taxon>
        <taxon>Malpighiales</taxon>
        <taxon>Erythroxylaceae</taxon>
        <taxon>Erythroxylum</taxon>
    </lineage>
</organism>
<keyword evidence="11 12" id="KW-0496">Mitochondrion</keyword>
<dbReference type="GO" id="GO:0004775">
    <property type="term" value="F:succinate-CoA ligase (ADP-forming) activity"/>
    <property type="evidence" value="ECO:0007669"/>
    <property type="project" value="UniProtKB-UniRule"/>
</dbReference>
<evidence type="ECO:0000256" key="13">
    <source>
        <dbReference type="RuleBase" id="RU361258"/>
    </source>
</evidence>
<dbReference type="FunFam" id="3.30.1490.20:FF:000019">
    <property type="entry name" value="Succinate--CoA ligase [ADP-forming] subunit beta, mitochondrial"/>
    <property type="match status" value="1"/>
</dbReference>
<evidence type="ECO:0000256" key="1">
    <source>
        <dbReference type="ARBA" id="ARBA00004173"/>
    </source>
</evidence>
<keyword evidence="6 12" id="KW-0479">Metal-binding</keyword>
<dbReference type="EC" id="6.2.1.5" evidence="12"/>
<feature type="binding site" evidence="12">
    <location>
        <position position="141"/>
    </location>
    <ligand>
        <name>ATP</name>
        <dbReference type="ChEBI" id="CHEBI:30616"/>
    </ligand>
</feature>
<dbReference type="FunFam" id="3.40.50.261:FF:000001">
    <property type="entry name" value="Succinate--CoA ligase [ADP-forming] subunit beta"/>
    <property type="match status" value="1"/>
</dbReference>
<comment type="subunit">
    <text evidence="3">Heterooctamer of 4 alpha and 4 beta chains.</text>
</comment>
<comment type="function">
    <text evidence="12">Succinyl-CoA synthetase functions in the citric acid cycle (TCA), coupling the hydrolysis of succinyl-CoA to the synthesis of ATP and thus represents the only step of substrate-level phosphorylation in the TCA. The beta subunit provides nucleotide specificity of the enzyme and binds the substrate succinate, while the binding sites for coenzyme A and phosphate are found in the alpha subunit.</text>
</comment>
<comment type="caution">
    <text evidence="15">The sequence shown here is derived from an EMBL/GenBank/DDBJ whole genome shotgun (WGS) entry which is preliminary data.</text>
</comment>
<keyword evidence="10" id="KW-0809">Transit peptide</keyword>
<evidence type="ECO:0000256" key="12">
    <source>
        <dbReference type="HAMAP-Rule" id="MF_03219"/>
    </source>
</evidence>
<dbReference type="InterPro" id="IPR011761">
    <property type="entry name" value="ATP-grasp"/>
</dbReference>
<feature type="binding site" evidence="12">
    <location>
        <begin position="355"/>
        <end position="357"/>
    </location>
    <ligand>
        <name>substrate</name>
        <note>ligand shared with subunit alpha</note>
    </ligand>
</feature>
<dbReference type="Gene3D" id="3.40.50.261">
    <property type="entry name" value="Succinyl-CoA synthetase domains"/>
    <property type="match status" value="1"/>
</dbReference>
<evidence type="ECO:0000256" key="7">
    <source>
        <dbReference type="ARBA" id="ARBA00022741"/>
    </source>
</evidence>
<protein>
    <recommendedName>
        <fullName evidence="12">Succinate--CoA ligase [ADP-forming] subunit beta, mitochondrial</fullName>
        <ecNumber evidence="12">6.2.1.5</ecNumber>
    </recommendedName>
    <alternativeName>
        <fullName evidence="12">Succinyl-CoA synthetase beta chain</fullName>
        <shortName evidence="12">SCS-beta</shortName>
    </alternativeName>
</protein>
<reference evidence="15 16" key="1">
    <citation type="submission" date="2021-09" db="EMBL/GenBank/DDBJ databases">
        <title>Genomic insights and catalytic innovation underlie evolution of tropane alkaloids biosynthesis.</title>
        <authorList>
            <person name="Wang Y.-J."/>
            <person name="Tian T."/>
            <person name="Huang J.-P."/>
            <person name="Huang S.-X."/>
        </authorList>
    </citation>
    <scope>NUCLEOTIDE SEQUENCE [LARGE SCALE GENOMIC DNA]</scope>
    <source>
        <strain evidence="15">KIB-2018</strain>
        <tissue evidence="15">Leaf</tissue>
    </source>
</reference>
<dbReference type="AlphaFoldDB" id="A0AAV8SA94"/>
<feature type="binding site" evidence="12">
    <location>
        <position position="247"/>
    </location>
    <ligand>
        <name>Mg(2+)</name>
        <dbReference type="ChEBI" id="CHEBI:18420"/>
    </ligand>
</feature>
<dbReference type="InterPro" id="IPR017866">
    <property type="entry name" value="Succ-CoA_synthase_bsu_CS"/>
</dbReference>
<dbReference type="InterPro" id="IPR013650">
    <property type="entry name" value="ATP-grasp_succ-CoA_synth-type"/>
</dbReference>
<dbReference type="GO" id="GO:0005739">
    <property type="term" value="C:mitochondrion"/>
    <property type="evidence" value="ECO:0007669"/>
    <property type="project" value="UniProtKB-SubCell"/>
</dbReference>
<keyword evidence="7 12" id="KW-0547">Nucleotide-binding</keyword>
<keyword evidence="4 12" id="KW-0816">Tricarboxylic acid cycle</keyword>
<keyword evidence="16" id="KW-1185">Reference proteome</keyword>
<keyword evidence="9 12" id="KW-0460">Magnesium</keyword>
<comment type="subcellular location">
    <subcellularLocation>
        <location evidence="1 12">Mitochondrion</location>
    </subcellularLocation>
</comment>
<dbReference type="GO" id="GO:0006104">
    <property type="term" value="P:succinyl-CoA metabolic process"/>
    <property type="evidence" value="ECO:0007669"/>
    <property type="project" value="TreeGrafter"/>
</dbReference>
<dbReference type="Proteomes" id="UP001159364">
    <property type="component" value="Linkage Group LG12"/>
</dbReference>
<dbReference type="Gene3D" id="3.30.1490.20">
    <property type="entry name" value="ATP-grasp fold, A domain"/>
    <property type="match status" value="1"/>
</dbReference>
<dbReference type="InterPro" id="IPR013815">
    <property type="entry name" value="ATP_grasp_subdomain_1"/>
</dbReference>
<dbReference type="Pfam" id="PF00549">
    <property type="entry name" value="Ligase_CoA"/>
    <property type="match status" value="1"/>
</dbReference>
<evidence type="ECO:0000256" key="10">
    <source>
        <dbReference type="ARBA" id="ARBA00022946"/>
    </source>
</evidence>
<feature type="binding site" evidence="12">
    <location>
        <position position="298"/>
    </location>
    <ligand>
        <name>substrate</name>
        <note>ligand shared with subunit alpha</note>
    </ligand>
</feature>
<dbReference type="PROSITE" id="PS01217">
    <property type="entry name" value="SUCCINYL_COA_LIG_3"/>
    <property type="match status" value="1"/>
</dbReference>
<dbReference type="Pfam" id="PF08442">
    <property type="entry name" value="ATP-grasp_2"/>
    <property type="match status" value="1"/>
</dbReference>
<feature type="binding site" evidence="12">
    <location>
        <position position="74"/>
    </location>
    <ligand>
        <name>ATP</name>
        <dbReference type="ChEBI" id="CHEBI:30616"/>
    </ligand>
</feature>
<dbReference type="Gene3D" id="3.30.470.20">
    <property type="entry name" value="ATP-grasp fold, B domain"/>
    <property type="match status" value="1"/>
</dbReference>
<evidence type="ECO:0000313" key="15">
    <source>
        <dbReference type="EMBL" id="KAJ8749083.1"/>
    </source>
</evidence>
<comment type="catalytic activity">
    <reaction evidence="12">
        <text>succinate + ATP + CoA = succinyl-CoA + ADP + phosphate</text>
        <dbReference type="Rhea" id="RHEA:17661"/>
        <dbReference type="ChEBI" id="CHEBI:30031"/>
        <dbReference type="ChEBI" id="CHEBI:30616"/>
        <dbReference type="ChEBI" id="CHEBI:43474"/>
        <dbReference type="ChEBI" id="CHEBI:57287"/>
        <dbReference type="ChEBI" id="CHEBI:57292"/>
        <dbReference type="ChEBI" id="CHEBI:456216"/>
        <dbReference type="EC" id="6.2.1.5"/>
    </reaction>
</comment>
<evidence type="ECO:0000256" key="2">
    <source>
        <dbReference type="ARBA" id="ARBA00005064"/>
    </source>
</evidence>
<name>A0AAV8SA94_9ROSI</name>
<evidence type="ECO:0000256" key="6">
    <source>
        <dbReference type="ARBA" id="ARBA00022723"/>
    </source>
</evidence>
<feature type="binding site" evidence="12">
    <location>
        <position position="233"/>
    </location>
    <ligand>
        <name>Mg(2+)</name>
        <dbReference type="ChEBI" id="CHEBI:18420"/>
    </ligand>
</feature>
<dbReference type="FunFam" id="3.30.470.20:FF:000002">
    <property type="entry name" value="Succinate--CoA ligase [ADP-forming] subunit beta"/>
    <property type="match status" value="1"/>
</dbReference>
<comment type="cofactor">
    <cofactor evidence="12">
        <name>Mg(2+)</name>
        <dbReference type="ChEBI" id="CHEBI:18420"/>
    </cofactor>
    <text evidence="12">Binds 1 Mg(2+) ion per subunit.</text>
</comment>
<evidence type="ECO:0000313" key="16">
    <source>
        <dbReference type="Proteomes" id="UP001159364"/>
    </source>
</evidence>
<evidence type="ECO:0000256" key="11">
    <source>
        <dbReference type="ARBA" id="ARBA00023128"/>
    </source>
</evidence>
<dbReference type="GO" id="GO:0005524">
    <property type="term" value="F:ATP binding"/>
    <property type="evidence" value="ECO:0007669"/>
    <property type="project" value="UniProtKB-UniRule"/>
</dbReference>
<dbReference type="NCBIfam" id="NF001913">
    <property type="entry name" value="PRK00696.1"/>
    <property type="match status" value="1"/>
</dbReference>
<dbReference type="PANTHER" id="PTHR11815:SF10">
    <property type="entry name" value="SUCCINATE--COA LIGASE [GDP-FORMING] SUBUNIT BETA, MITOCHONDRIAL"/>
    <property type="match status" value="1"/>
</dbReference>
<feature type="binding site" evidence="12">
    <location>
        <begin position="81"/>
        <end position="83"/>
    </location>
    <ligand>
        <name>ATP</name>
        <dbReference type="ChEBI" id="CHEBI:30616"/>
    </ligand>
</feature>
<comment type="subunit">
    <text evidence="12 13">Heterodimer of an alpha and a beta subunit.</text>
</comment>
<evidence type="ECO:0000256" key="5">
    <source>
        <dbReference type="ARBA" id="ARBA00022598"/>
    </source>
</evidence>
<dbReference type="SUPFAM" id="SSF52210">
    <property type="entry name" value="Succinyl-CoA synthetase domains"/>
    <property type="match status" value="1"/>
</dbReference>
<dbReference type="GO" id="GO:0006099">
    <property type="term" value="P:tricarboxylic acid cycle"/>
    <property type="evidence" value="ECO:0007669"/>
    <property type="project" value="UniProtKB-UniRule"/>
</dbReference>
<proteinExistence type="inferred from homology"/>
<dbReference type="EMBL" id="JAIWQS010000012">
    <property type="protein sequence ID" value="KAJ8749083.1"/>
    <property type="molecule type" value="Genomic_DNA"/>
</dbReference>
<evidence type="ECO:0000256" key="9">
    <source>
        <dbReference type="ARBA" id="ARBA00022842"/>
    </source>
</evidence>
<keyword evidence="8 12" id="KW-0067">ATP-binding</keyword>
<gene>
    <name evidence="15" type="ORF">K2173_013690</name>
</gene>
<dbReference type="HAMAP" id="MF_00558">
    <property type="entry name" value="Succ_CoA_beta"/>
    <property type="match status" value="1"/>
</dbReference>
<evidence type="ECO:0000259" key="14">
    <source>
        <dbReference type="PROSITE" id="PS50975"/>
    </source>
</evidence>
<dbReference type="PROSITE" id="PS50975">
    <property type="entry name" value="ATP_GRASP"/>
    <property type="match status" value="1"/>
</dbReference>
<dbReference type="SUPFAM" id="SSF56059">
    <property type="entry name" value="Glutathione synthetase ATP-binding domain-like"/>
    <property type="match status" value="1"/>
</dbReference>
<dbReference type="PIRSF" id="PIRSF001554">
    <property type="entry name" value="SucCS_beta"/>
    <property type="match status" value="1"/>
</dbReference>
<evidence type="ECO:0000256" key="3">
    <source>
        <dbReference type="ARBA" id="ARBA00011412"/>
    </source>
</evidence>
<dbReference type="GO" id="GO:0000287">
    <property type="term" value="F:magnesium ion binding"/>
    <property type="evidence" value="ECO:0007669"/>
    <property type="project" value="UniProtKB-UniRule"/>
</dbReference>
<dbReference type="InterPro" id="IPR016102">
    <property type="entry name" value="Succinyl-CoA_synth-like"/>
</dbReference>
<accession>A0AAV8SA94</accession>
<keyword evidence="5 12" id="KW-0436">Ligase</keyword>
<dbReference type="PANTHER" id="PTHR11815">
    <property type="entry name" value="SUCCINYL-COA SYNTHETASE BETA CHAIN"/>
    <property type="match status" value="1"/>
</dbReference>
<dbReference type="NCBIfam" id="TIGR01016">
    <property type="entry name" value="sucCoAbeta"/>
    <property type="match status" value="1"/>
</dbReference>
<dbReference type="InterPro" id="IPR005811">
    <property type="entry name" value="SUCC_ACL_C"/>
</dbReference>